<dbReference type="RefSeq" id="WP_066691963.1">
    <property type="nucleotide sequence ID" value="NZ_CP117025.1"/>
</dbReference>
<comment type="caution">
    <text evidence="6">The sequence shown here is derived from an EMBL/GenBank/DDBJ whole genome shotgun (WGS) entry which is preliminary data.</text>
</comment>
<dbReference type="SUPFAM" id="SSF51445">
    <property type="entry name" value="(Trans)glycosidases"/>
    <property type="match status" value="1"/>
</dbReference>
<comment type="similarity">
    <text evidence="3">Belongs to the glycosyl hydrolase 5 (cellulase A) family.</text>
</comment>
<keyword evidence="1 3" id="KW-0378">Hydrolase</keyword>
<evidence type="ECO:0000259" key="5">
    <source>
        <dbReference type="Pfam" id="PF00150"/>
    </source>
</evidence>
<dbReference type="Gene3D" id="3.20.20.80">
    <property type="entry name" value="Glycosidases"/>
    <property type="match status" value="1"/>
</dbReference>
<evidence type="ECO:0000256" key="3">
    <source>
        <dbReference type="RuleBase" id="RU361153"/>
    </source>
</evidence>
<evidence type="ECO:0000256" key="2">
    <source>
        <dbReference type="ARBA" id="ARBA00023295"/>
    </source>
</evidence>
<dbReference type="Pfam" id="PF00150">
    <property type="entry name" value="Cellulase"/>
    <property type="match status" value="1"/>
</dbReference>
<evidence type="ECO:0000256" key="4">
    <source>
        <dbReference type="SAM" id="SignalP"/>
    </source>
</evidence>
<reference evidence="7" key="1">
    <citation type="submission" date="2016-01" db="EMBL/GenBank/DDBJ databases">
        <title>Draft genome of Chromobacterium sp. F49.</title>
        <authorList>
            <person name="Hong K.W."/>
        </authorList>
    </citation>
    <scope>NUCLEOTIDE SEQUENCE [LARGE SCALE GENOMIC DNA]</scope>
    <source>
        <strain evidence="7">CN3</strain>
    </source>
</reference>
<dbReference type="InterPro" id="IPR017853">
    <property type="entry name" value="GH"/>
</dbReference>
<dbReference type="Proteomes" id="UP000076609">
    <property type="component" value="Unassembled WGS sequence"/>
</dbReference>
<dbReference type="EMBL" id="LQQO01000034">
    <property type="protein sequence ID" value="KZE11485.1"/>
    <property type="molecule type" value="Genomic_DNA"/>
</dbReference>
<name>A0ABR5Y9K5_9SPHN</name>
<organism evidence="6 7">
    <name type="scientific">Sphingomonas hankookensis</name>
    <dbReference type="NCBI Taxonomy" id="563996"/>
    <lineage>
        <taxon>Bacteria</taxon>
        <taxon>Pseudomonadati</taxon>
        <taxon>Pseudomonadota</taxon>
        <taxon>Alphaproteobacteria</taxon>
        <taxon>Sphingomonadales</taxon>
        <taxon>Sphingomonadaceae</taxon>
        <taxon>Sphingomonas</taxon>
    </lineage>
</organism>
<feature type="chain" id="PRO_5046068104" description="Glycoside hydrolase family 5 domain-containing protein" evidence="4">
    <location>
        <begin position="20"/>
        <end position="323"/>
    </location>
</feature>
<sequence length="323" mass="35595">MRRWWLLLIALLLAPVAWGLPAAAPAGSPVAAHGRLAVKGNRVVDAQGKPYAVHGMSLFWSQWQPRYYDPATIAWLVRDWRVTAVRAAIGGQQGGYDTQPEAETKRAEAVIDAAIAHGIYVVVDWHAHQPRPDDAVRFFSHIATKYRGVPNLIYETYNEPLPEHGWATVLKPYHAKVIGAIRAIDPGAFVVAGTRSWSQDVDEAAADPLPFANVAYTLHFYAATHKGELRSKAETAMQRGIALFVTEYGTTAANGDAPIDATETRTWWEWCAKHGISYLNWSVANKDEASAILKPATQGLSGWSEAELTESGRLVRTHLRALR</sequence>
<evidence type="ECO:0000256" key="1">
    <source>
        <dbReference type="ARBA" id="ARBA00022801"/>
    </source>
</evidence>
<feature type="signal peptide" evidence="4">
    <location>
        <begin position="1"/>
        <end position="19"/>
    </location>
</feature>
<gene>
    <name evidence="6" type="ORF">AVT10_04325</name>
</gene>
<keyword evidence="7" id="KW-1185">Reference proteome</keyword>
<keyword evidence="4" id="KW-0732">Signal</keyword>
<feature type="domain" description="Glycoside hydrolase family 5" evidence="5">
    <location>
        <begin position="44"/>
        <end position="286"/>
    </location>
</feature>
<evidence type="ECO:0000313" key="7">
    <source>
        <dbReference type="Proteomes" id="UP000076609"/>
    </source>
</evidence>
<dbReference type="PANTHER" id="PTHR34142:SF1">
    <property type="entry name" value="GLYCOSIDE HYDROLASE FAMILY 5 DOMAIN-CONTAINING PROTEIN"/>
    <property type="match status" value="1"/>
</dbReference>
<evidence type="ECO:0000313" key="6">
    <source>
        <dbReference type="EMBL" id="KZE11485.1"/>
    </source>
</evidence>
<dbReference type="InterPro" id="IPR018087">
    <property type="entry name" value="Glyco_hydro_5_CS"/>
</dbReference>
<accession>A0ABR5Y9K5</accession>
<proteinExistence type="inferred from homology"/>
<dbReference type="PROSITE" id="PS00659">
    <property type="entry name" value="GLYCOSYL_HYDROL_F5"/>
    <property type="match status" value="1"/>
</dbReference>
<dbReference type="PANTHER" id="PTHR34142">
    <property type="entry name" value="ENDO-BETA-1,4-GLUCANASE A"/>
    <property type="match status" value="1"/>
</dbReference>
<dbReference type="InterPro" id="IPR001547">
    <property type="entry name" value="Glyco_hydro_5"/>
</dbReference>
<protein>
    <recommendedName>
        <fullName evidence="5">Glycoside hydrolase family 5 domain-containing protein</fullName>
    </recommendedName>
</protein>
<keyword evidence="2 3" id="KW-0326">Glycosidase</keyword>